<sequence>MADNDPQFLGLVELGEQIRARRLSPVEVTNAALDRISRLDGALKSFSTVTAEAALAAARIAGQEIAEGRWRGPLHGVPVAVKDLCWMKDTPTAHGMPLLRENRPSEDGTVVARLRAAGAVILGKLQQTEGALGLHHPDIDPPVNPWNPDLWTGVSSSGSGVATAAGLCYGAIGTDTGGSIRLPSSCNGVTGLKPTWGRVSRYGAFELAATLDHIGPMARSAVDCGAMLGAIAGADPKDPTAAPEPVPDYLAGLRDDLRGMTIGVDHRLVSQGVDEETGATFDEALRTLARLGAEIREIGFPDPTPVVDDWTPLCGIETAVAHENLYPTHKAAYGPGLAGFIELGLKLSAVDYQKIVLRREAFRGQLRALFGDTDLIAMPTLAFAAPTLAKMASIVSDPSVLQGVLRFNCPFDMTGSPTITLPAGAAANGGCIGFQLVGRHFDEARLVAAGHAFQSHTDWHRRHPTL</sequence>
<accession>A0A4R2GYR3</accession>
<dbReference type="InterPro" id="IPR020556">
    <property type="entry name" value="Amidase_CS"/>
</dbReference>
<reference evidence="4 5" key="1">
    <citation type="submission" date="2019-03" db="EMBL/GenBank/DDBJ databases">
        <title>Genomic Encyclopedia of Type Strains, Phase IV (KMG-IV): sequencing the most valuable type-strain genomes for metagenomic binning, comparative biology and taxonomic classification.</title>
        <authorList>
            <person name="Goeker M."/>
        </authorList>
    </citation>
    <scope>NUCLEOTIDE SEQUENCE [LARGE SCALE GENOMIC DNA]</scope>
    <source>
        <strain evidence="4 5">DSM 22958</strain>
    </source>
</reference>
<dbReference type="GO" id="GO:0003824">
    <property type="term" value="F:catalytic activity"/>
    <property type="evidence" value="ECO:0007669"/>
    <property type="project" value="InterPro"/>
</dbReference>
<dbReference type="PANTHER" id="PTHR11895">
    <property type="entry name" value="TRANSAMIDASE"/>
    <property type="match status" value="1"/>
</dbReference>
<dbReference type="Proteomes" id="UP000294881">
    <property type="component" value="Unassembled WGS sequence"/>
</dbReference>
<evidence type="ECO:0000259" key="3">
    <source>
        <dbReference type="Pfam" id="PF01425"/>
    </source>
</evidence>
<dbReference type="Pfam" id="PF01425">
    <property type="entry name" value="Amidase"/>
    <property type="match status" value="1"/>
</dbReference>
<evidence type="ECO:0000313" key="5">
    <source>
        <dbReference type="Proteomes" id="UP000294881"/>
    </source>
</evidence>
<keyword evidence="5" id="KW-1185">Reference proteome</keyword>
<comment type="function">
    <text evidence="1">Hydrolyzes indole-3-acetamide (IAM) into indole-3-acetic acid (IAA).</text>
</comment>
<dbReference type="OrthoDB" id="9811471at2"/>
<dbReference type="InterPro" id="IPR023631">
    <property type="entry name" value="Amidase_dom"/>
</dbReference>
<organism evidence="4 5">
    <name type="scientific">Camelimonas lactis</name>
    <dbReference type="NCBI Taxonomy" id="659006"/>
    <lineage>
        <taxon>Bacteria</taxon>
        <taxon>Pseudomonadati</taxon>
        <taxon>Pseudomonadota</taxon>
        <taxon>Alphaproteobacteria</taxon>
        <taxon>Hyphomicrobiales</taxon>
        <taxon>Chelatococcaceae</taxon>
        <taxon>Camelimonas</taxon>
    </lineage>
</organism>
<comment type="caution">
    <text evidence="4">The sequence shown here is derived from an EMBL/GenBank/DDBJ whole genome shotgun (WGS) entry which is preliminary data.</text>
</comment>
<gene>
    <name evidence="4" type="ORF">EV666_101510</name>
</gene>
<evidence type="ECO:0000256" key="1">
    <source>
        <dbReference type="ARBA" id="ARBA00003871"/>
    </source>
</evidence>
<dbReference type="RefSeq" id="WP_132002429.1">
    <property type="nucleotide sequence ID" value="NZ_JBHUNN010000002.1"/>
</dbReference>
<dbReference type="InterPro" id="IPR036928">
    <property type="entry name" value="AS_sf"/>
</dbReference>
<dbReference type="Gene3D" id="3.90.1300.10">
    <property type="entry name" value="Amidase signature (AS) domain"/>
    <property type="match status" value="1"/>
</dbReference>
<dbReference type="EMBL" id="SLWL01000001">
    <property type="protein sequence ID" value="TCO16257.1"/>
    <property type="molecule type" value="Genomic_DNA"/>
</dbReference>
<evidence type="ECO:0000256" key="2">
    <source>
        <dbReference type="ARBA" id="ARBA00021874"/>
    </source>
</evidence>
<proteinExistence type="predicted"/>
<evidence type="ECO:0000313" key="4">
    <source>
        <dbReference type="EMBL" id="TCO16257.1"/>
    </source>
</evidence>
<dbReference type="PROSITE" id="PS00571">
    <property type="entry name" value="AMIDASES"/>
    <property type="match status" value="1"/>
</dbReference>
<dbReference type="InterPro" id="IPR000120">
    <property type="entry name" value="Amidase"/>
</dbReference>
<name>A0A4R2GYR3_9HYPH</name>
<protein>
    <recommendedName>
        <fullName evidence="2">Indoleacetamide hydrolase</fullName>
    </recommendedName>
</protein>
<dbReference type="SUPFAM" id="SSF75304">
    <property type="entry name" value="Amidase signature (AS) enzymes"/>
    <property type="match status" value="1"/>
</dbReference>
<dbReference type="PANTHER" id="PTHR11895:SF176">
    <property type="entry name" value="AMIDASE AMID-RELATED"/>
    <property type="match status" value="1"/>
</dbReference>
<feature type="domain" description="Amidase" evidence="3">
    <location>
        <begin position="27"/>
        <end position="446"/>
    </location>
</feature>
<dbReference type="AlphaFoldDB" id="A0A4R2GYR3"/>